<reference evidence="8" key="2">
    <citation type="submission" date="2015-01" db="EMBL/GenBank/DDBJ databases">
        <title>Evolutionary Origins and Diversification of the Mycorrhizal Mutualists.</title>
        <authorList>
            <consortium name="DOE Joint Genome Institute"/>
            <consortium name="Mycorrhizal Genomics Consortium"/>
            <person name="Kohler A."/>
            <person name="Kuo A."/>
            <person name="Nagy L.G."/>
            <person name="Floudas D."/>
            <person name="Copeland A."/>
            <person name="Barry K.W."/>
            <person name="Cichocki N."/>
            <person name="Veneault-Fourrey C."/>
            <person name="LaButti K."/>
            <person name="Lindquist E.A."/>
            <person name="Lipzen A."/>
            <person name="Lundell T."/>
            <person name="Morin E."/>
            <person name="Murat C."/>
            <person name="Riley R."/>
            <person name="Ohm R."/>
            <person name="Sun H."/>
            <person name="Tunlid A."/>
            <person name="Henrissat B."/>
            <person name="Grigoriev I.V."/>
            <person name="Hibbett D.S."/>
            <person name="Martin F."/>
        </authorList>
    </citation>
    <scope>NUCLEOTIDE SEQUENCE [LARGE SCALE GENOMIC DNA]</scope>
    <source>
        <strain evidence="8">MAFF 305830</strain>
    </source>
</reference>
<evidence type="ECO:0000313" key="7">
    <source>
        <dbReference type="EMBL" id="KIM28267.1"/>
    </source>
</evidence>
<reference evidence="7 8" key="1">
    <citation type="submission" date="2014-04" db="EMBL/GenBank/DDBJ databases">
        <authorList>
            <consortium name="DOE Joint Genome Institute"/>
            <person name="Kuo A."/>
            <person name="Zuccaro A."/>
            <person name="Kohler A."/>
            <person name="Nagy L.G."/>
            <person name="Floudas D."/>
            <person name="Copeland A."/>
            <person name="Barry K.W."/>
            <person name="Cichocki N."/>
            <person name="Veneault-Fourrey C."/>
            <person name="LaButti K."/>
            <person name="Lindquist E.A."/>
            <person name="Lipzen A."/>
            <person name="Lundell T."/>
            <person name="Morin E."/>
            <person name="Murat C."/>
            <person name="Sun H."/>
            <person name="Tunlid A."/>
            <person name="Henrissat B."/>
            <person name="Grigoriev I.V."/>
            <person name="Hibbett D.S."/>
            <person name="Martin F."/>
            <person name="Nordberg H.P."/>
            <person name="Cantor M.N."/>
            <person name="Hua S.X."/>
        </authorList>
    </citation>
    <scope>NUCLEOTIDE SEQUENCE [LARGE SCALE GENOMIC DNA]</scope>
    <source>
        <strain evidence="7 8">MAFF 305830</strain>
    </source>
</reference>
<dbReference type="PROSITE" id="PS00028">
    <property type="entry name" value="ZINC_FINGER_C2H2_1"/>
    <property type="match status" value="1"/>
</dbReference>
<dbReference type="InterPro" id="IPR036236">
    <property type="entry name" value="Znf_C2H2_sf"/>
</dbReference>
<dbReference type="EMBL" id="KN824294">
    <property type="protein sequence ID" value="KIM28267.1"/>
    <property type="molecule type" value="Genomic_DNA"/>
</dbReference>
<evidence type="ECO:0000313" key="8">
    <source>
        <dbReference type="Proteomes" id="UP000054097"/>
    </source>
</evidence>
<accession>A0A0C2XGL8</accession>
<dbReference type="SMART" id="SM00355">
    <property type="entry name" value="ZnF_C2H2"/>
    <property type="match status" value="2"/>
</dbReference>
<dbReference type="HOGENOM" id="CLU_960305_0_0_1"/>
<dbReference type="PANTHER" id="PTHR23235">
    <property type="entry name" value="KRUEPPEL-LIKE TRANSCRIPTION FACTOR"/>
    <property type="match status" value="1"/>
</dbReference>
<dbReference type="GO" id="GO:0000978">
    <property type="term" value="F:RNA polymerase II cis-regulatory region sequence-specific DNA binding"/>
    <property type="evidence" value="ECO:0007669"/>
    <property type="project" value="TreeGrafter"/>
</dbReference>
<keyword evidence="2 4" id="KW-0863">Zinc-finger</keyword>
<dbReference type="PANTHER" id="PTHR23235:SF132">
    <property type="entry name" value="KRUEPPEL-LIKE FACTOR 9"/>
    <property type="match status" value="1"/>
</dbReference>
<evidence type="ECO:0000256" key="5">
    <source>
        <dbReference type="SAM" id="MobiDB-lite"/>
    </source>
</evidence>
<evidence type="ECO:0000256" key="3">
    <source>
        <dbReference type="ARBA" id="ARBA00022833"/>
    </source>
</evidence>
<dbReference type="InterPro" id="IPR013087">
    <property type="entry name" value="Znf_C2H2_type"/>
</dbReference>
<feature type="region of interest" description="Disordered" evidence="5">
    <location>
        <begin position="131"/>
        <end position="209"/>
    </location>
</feature>
<dbReference type="AlphaFoldDB" id="A0A0C2XGL8"/>
<evidence type="ECO:0000256" key="1">
    <source>
        <dbReference type="ARBA" id="ARBA00022723"/>
    </source>
</evidence>
<feature type="compositionally biased region" description="Polar residues" evidence="5">
    <location>
        <begin position="198"/>
        <end position="209"/>
    </location>
</feature>
<feature type="compositionally biased region" description="Basic residues" evidence="5">
    <location>
        <begin position="184"/>
        <end position="197"/>
    </location>
</feature>
<feature type="region of interest" description="Disordered" evidence="5">
    <location>
        <begin position="1"/>
        <end position="29"/>
    </location>
</feature>
<dbReference type="SUPFAM" id="SSF57667">
    <property type="entry name" value="beta-beta-alpha zinc fingers"/>
    <property type="match status" value="1"/>
</dbReference>
<dbReference type="Gene3D" id="3.30.160.60">
    <property type="entry name" value="Classic Zinc Finger"/>
    <property type="match status" value="2"/>
</dbReference>
<feature type="compositionally biased region" description="Basic and acidic residues" evidence="5">
    <location>
        <begin position="1"/>
        <end position="12"/>
    </location>
</feature>
<feature type="compositionally biased region" description="Polar residues" evidence="5">
    <location>
        <begin position="140"/>
        <end position="149"/>
    </location>
</feature>
<keyword evidence="8" id="KW-1185">Reference proteome</keyword>
<dbReference type="OrthoDB" id="3229842at2759"/>
<dbReference type="GO" id="GO:0000981">
    <property type="term" value="F:DNA-binding transcription factor activity, RNA polymerase II-specific"/>
    <property type="evidence" value="ECO:0007669"/>
    <property type="project" value="TreeGrafter"/>
</dbReference>
<gene>
    <name evidence="7" type="ORF">M408DRAFT_329606</name>
</gene>
<dbReference type="PROSITE" id="PS50157">
    <property type="entry name" value="ZINC_FINGER_C2H2_2"/>
    <property type="match status" value="1"/>
</dbReference>
<evidence type="ECO:0000259" key="6">
    <source>
        <dbReference type="PROSITE" id="PS50157"/>
    </source>
</evidence>
<organism evidence="7 8">
    <name type="scientific">Serendipita vermifera MAFF 305830</name>
    <dbReference type="NCBI Taxonomy" id="933852"/>
    <lineage>
        <taxon>Eukaryota</taxon>
        <taxon>Fungi</taxon>
        <taxon>Dikarya</taxon>
        <taxon>Basidiomycota</taxon>
        <taxon>Agaricomycotina</taxon>
        <taxon>Agaricomycetes</taxon>
        <taxon>Sebacinales</taxon>
        <taxon>Serendipitaceae</taxon>
        <taxon>Serendipita</taxon>
    </lineage>
</organism>
<dbReference type="Proteomes" id="UP000054097">
    <property type="component" value="Unassembled WGS sequence"/>
</dbReference>
<dbReference type="STRING" id="933852.A0A0C2XGL8"/>
<feature type="domain" description="C2H2-type" evidence="6">
    <location>
        <begin position="214"/>
        <end position="243"/>
    </location>
</feature>
<keyword evidence="1" id="KW-0479">Metal-binding</keyword>
<feature type="compositionally biased region" description="Low complexity" evidence="5">
    <location>
        <begin position="155"/>
        <end position="169"/>
    </location>
</feature>
<sequence length="290" mass="31655">MYHPDITGDEHAYGTVPPTSWPILNDTSSSPTTPKNYYTEWNLGATDLSAHPGASSGHPWAGYTNKPTFVDNSFLTNDHAYGYGHPLHQDYYAPGLLVPPHTEQFPAPQYTPNIPQDFTALRLDTTATQHQQYPPPVIPTLSQQHQPASNPTPSPTTLSPTSPSSSSLSGKKDADDEYLPGPSRRTRRNCSKSKRRTTSPFSCGESTTNNEGKHACTFPGCTLAFARARDLKRHFRLHSGELPYSCVTCGRGFIRSDARGRHYRSQPECAQGASLLLSGAPGAPPQSSKF</sequence>
<keyword evidence="3" id="KW-0862">Zinc</keyword>
<protein>
    <recommendedName>
        <fullName evidence="6">C2H2-type domain-containing protein</fullName>
    </recommendedName>
</protein>
<name>A0A0C2XGL8_SERVB</name>
<evidence type="ECO:0000256" key="2">
    <source>
        <dbReference type="ARBA" id="ARBA00022771"/>
    </source>
</evidence>
<dbReference type="GO" id="GO:0008270">
    <property type="term" value="F:zinc ion binding"/>
    <property type="evidence" value="ECO:0007669"/>
    <property type="project" value="UniProtKB-KW"/>
</dbReference>
<evidence type="ECO:0000256" key="4">
    <source>
        <dbReference type="PROSITE-ProRule" id="PRU00042"/>
    </source>
</evidence>
<proteinExistence type="predicted"/>